<organism evidence="2 4">
    <name type="scientific">Candidatus Sedimenticola endophacoides</name>
    <dbReference type="NCBI Taxonomy" id="2548426"/>
    <lineage>
        <taxon>Bacteria</taxon>
        <taxon>Pseudomonadati</taxon>
        <taxon>Pseudomonadota</taxon>
        <taxon>Gammaproteobacteria</taxon>
        <taxon>Chromatiales</taxon>
        <taxon>Sedimenticolaceae</taxon>
        <taxon>Sedimenticola</taxon>
    </lineage>
</organism>
<dbReference type="Gene3D" id="3.30.70.120">
    <property type="match status" value="1"/>
</dbReference>
<dbReference type="Proteomes" id="UP000243361">
    <property type="component" value="Unassembled WGS sequence"/>
</dbReference>
<reference evidence="3 5" key="2">
    <citation type="submission" date="2018-01" db="EMBL/GenBank/DDBJ databases">
        <title>Novel co-symbiosis in the lucinid bivalve Phacoides pectinatus.</title>
        <authorList>
            <person name="Lim S.J."/>
            <person name="Davis B.G."/>
            <person name="Gill D.E."/>
            <person name="Engel A.S."/>
            <person name="Anderson L.C."/>
            <person name="Campbell B.J."/>
        </authorList>
    </citation>
    <scope>NUCLEOTIDE SEQUENCE [LARGE SCALE GENOMIC DNA]</scope>
    <source>
        <strain evidence="3">N3_P5</strain>
    </source>
</reference>
<evidence type="ECO:0000313" key="2">
    <source>
        <dbReference type="EMBL" id="OQX32574.1"/>
    </source>
</evidence>
<sequence length="109" mass="12071">MSAKTLLIHCSCPDRDQAEQIAERLIAEHLAACVSITAPVTSLYTWKGTVQREQEVLLLIKSGAGRYAALQQRLLALHPYELPEIIAVPVEQGLPGYLAWIEQCTNTEN</sequence>
<evidence type="ECO:0000256" key="1">
    <source>
        <dbReference type="ARBA" id="ARBA00010169"/>
    </source>
</evidence>
<dbReference type="Proteomes" id="UP000250928">
    <property type="component" value="Unassembled WGS sequence"/>
</dbReference>
<dbReference type="GO" id="GO:0010038">
    <property type="term" value="P:response to metal ion"/>
    <property type="evidence" value="ECO:0007669"/>
    <property type="project" value="InterPro"/>
</dbReference>
<dbReference type="PANTHER" id="PTHR23419:SF8">
    <property type="entry name" value="FI09726P"/>
    <property type="match status" value="1"/>
</dbReference>
<proteinExistence type="inferred from homology"/>
<comment type="similarity">
    <text evidence="1">Belongs to the CutA family.</text>
</comment>
<evidence type="ECO:0000313" key="3">
    <source>
        <dbReference type="EMBL" id="PUE02245.1"/>
    </source>
</evidence>
<accession>A0A657PMP9</accession>
<dbReference type="InterPro" id="IPR011322">
    <property type="entry name" value="N-reg_PII-like_a/b"/>
</dbReference>
<dbReference type="InterPro" id="IPR004323">
    <property type="entry name" value="Ion_tolerance_CutA"/>
</dbReference>
<dbReference type="GO" id="GO:0005507">
    <property type="term" value="F:copper ion binding"/>
    <property type="evidence" value="ECO:0007669"/>
    <property type="project" value="TreeGrafter"/>
</dbReference>
<keyword evidence="4" id="KW-1185">Reference proteome</keyword>
<evidence type="ECO:0000313" key="5">
    <source>
        <dbReference type="Proteomes" id="UP000250928"/>
    </source>
</evidence>
<dbReference type="EMBL" id="MUIE01000403">
    <property type="protein sequence ID" value="OQX32574.1"/>
    <property type="molecule type" value="Genomic_DNA"/>
</dbReference>
<dbReference type="AlphaFoldDB" id="A0A657PMP9"/>
<dbReference type="InterPro" id="IPR015867">
    <property type="entry name" value="N-reg_PII/ATP_PRibTrfase_C"/>
</dbReference>
<comment type="caution">
    <text evidence="2">The sequence shown here is derived from an EMBL/GenBank/DDBJ whole genome shotgun (WGS) entry which is preliminary data.</text>
</comment>
<dbReference type="Pfam" id="PF03091">
    <property type="entry name" value="CutA1"/>
    <property type="match status" value="1"/>
</dbReference>
<dbReference type="EMBL" id="PQCO01000184">
    <property type="protein sequence ID" value="PUE02245.1"/>
    <property type="molecule type" value="Genomic_DNA"/>
</dbReference>
<protein>
    <submittedName>
        <fullName evidence="2">Divalent-cation tolerance protein CutA</fullName>
    </submittedName>
</protein>
<reference evidence="2 4" key="1">
    <citation type="submission" date="2017-02" db="EMBL/GenBank/DDBJ databases">
        <title>Novel co-symbiosis in the unique lucinid bivalve Phacoides pectinatus.</title>
        <authorList>
            <person name="Lim S.J."/>
            <person name="Davis B.G."/>
            <person name="Gill D.E."/>
            <person name="Engel A.S."/>
            <person name="Anderson L.C."/>
            <person name="Campbell B.J."/>
        </authorList>
    </citation>
    <scope>NUCLEOTIDE SEQUENCE [LARGE SCALE GENOMIC DNA]</scope>
    <source>
        <strain evidence="2">LUC13016_P6</strain>
    </source>
</reference>
<dbReference type="SUPFAM" id="SSF54913">
    <property type="entry name" value="GlnB-like"/>
    <property type="match status" value="1"/>
</dbReference>
<gene>
    <name evidence="2" type="ORF">B0D84_05965</name>
    <name evidence="3" type="ORF">C3L24_06310</name>
</gene>
<dbReference type="PANTHER" id="PTHR23419">
    <property type="entry name" value="DIVALENT CATION TOLERANCE CUTA-RELATED"/>
    <property type="match status" value="1"/>
</dbReference>
<name>A0A657PMP9_9GAMM</name>
<evidence type="ECO:0000313" key="4">
    <source>
        <dbReference type="Proteomes" id="UP000243361"/>
    </source>
</evidence>